<dbReference type="Gene3D" id="3.30.390.50">
    <property type="entry name" value="CO dehydrogenase flavoprotein, C-terminal domain"/>
    <property type="match status" value="1"/>
</dbReference>
<dbReference type="Gene3D" id="3.30.43.10">
    <property type="entry name" value="Uridine Diphospho-n-acetylenolpyruvylglucosamine Reductase, domain 2"/>
    <property type="match status" value="1"/>
</dbReference>
<keyword evidence="2" id="KW-0274">FAD</keyword>
<keyword evidence="3" id="KW-0560">Oxidoreductase</keyword>
<dbReference type="PANTHER" id="PTHR42659:SF2">
    <property type="entry name" value="XANTHINE DEHYDROGENASE SUBUNIT C-RELATED"/>
    <property type="match status" value="1"/>
</dbReference>
<reference evidence="5 6" key="1">
    <citation type="submission" date="2020-10" db="EMBL/GenBank/DDBJ databases">
        <title>Ca. Dormibacterota MAGs.</title>
        <authorList>
            <person name="Montgomery K."/>
        </authorList>
    </citation>
    <scope>NUCLEOTIDE SEQUENCE [LARGE SCALE GENOMIC DNA]</scope>
    <source>
        <strain evidence="5">SC8811_S16_3</strain>
    </source>
</reference>
<dbReference type="InterPro" id="IPR036318">
    <property type="entry name" value="FAD-bd_PCMH-like_sf"/>
</dbReference>
<proteinExistence type="predicted"/>
<evidence type="ECO:0000313" key="5">
    <source>
        <dbReference type="EMBL" id="MBJ7604219.1"/>
    </source>
</evidence>
<keyword evidence="1" id="KW-0285">Flavoprotein</keyword>
<organism evidence="5 6">
    <name type="scientific">Candidatus Dormiibacter inghamiae</name>
    <dbReference type="NCBI Taxonomy" id="3127013"/>
    <lineage>
        <taxon>Bacteria</taxon>
        <taxon>Bacillati</taxon>
        <taxon>Candidatus Dormiibacterota</taxon>
        <taxon>Candidatus Dormibacteria</taxon>
        <taxon>Candidatus Dormibacterales</taxon>
        <taxon>Candidatus Dormibacteraceae</taxon>
        <taxon>Candidatus Dormiibacter</taxon>
    </lineage>
</organism>
<name>A0A934NET9_9BACT</name>
<comment type="caution">
    <text evidence="5">The sequence shown here is derived from an EMBL/GenBank/DDBJ whole genome shotgun (WGS) entry which is preliminary data.</text>
</comment>
<dbReference type="InterPro" id="IPR016166">
    <property type="entry name" value="FAD-bd_PCMH"/>
</dbReference>
<evidence type="ECO:0000313" key="6">
    <source>
        <dbReference type="Proteomes" id="UP000620075"/>
    </source>
</evidence>
<dbReference type="SUPFAM" id="SSF55447">
    <property type="entry name" value="CO dehydrogenase flavoprotein C-terminal domain-like"/>
    <property type="match status" value="1"/>
</dbReference>
<dbReference type="InterPro" id="IPR051312">
    <property type="entry name" value="Diverse_Substr_Oxidored"/>
</dbReference>
<dbReference type="InterPro" id="IPR002346">
    <property type="entry name" value="Mopterin_DH_FAD-bd"/>
</dbReference>
<accession>A0A934NET9</accession>
<dbReference type="SUPFAM" id="SSF56176">
    <property type="entry name" value="FAD-binding/transporter-associated domain-like"/>
    <property type="match status" value="1"/>
</dbReference>
<evidence type="ECO:0000259" key="4">
    <source>
        <dbReference type="PROSITE" id="PS51387"/>
    </source>
</evidence>
<dbReference type="AlphaFoldDB" id="A0A934NET9"/>
<dbReference type="Proteomes" id="UP000620075">
    <property type="component" value="Unassembled WGS sequence"/>
</dbReference>
<dbReference type="EMBL" id="JAEKNQ010000054">
    <property type="protein sequence ID" value="MBJ7604219.1"/>
    <property type="molecule type" value="Genomic_DNA"/>
</dbReference>
<feature type="domain" description="FAD-binding PCMH-type" evidence="4">
    <location>
        <begin position="1"/>
        <end position="178"/>
    </location>
</feature>
<dbReference type="GO" id="GO:0016491">
    <property type="term" value="F:oxidoreductase activity"/>
    <property type="evidence" value="ECO:0007669"/>
    <property type="project" value="UniProtKB-KW"/>
</dbReference>
<dbReference type="InterPro" id="IPR036683">
    <property type="entry name" value="CO_DH_flav_C_dom_sf"/>
</dbReference>
<protein>
    <submittedName>
        <fullName evidence="5">FAD binding domain-containing protein</fullName>
    </submittedName>
</protein>
<dbReference type="Pfam" id="PF03450">
    <property type="entry name" value="CO_deh_flav_C"/>
    <property type="match status" value="1"/>
</dbReference>
<dbReference type="RefSeq" id="WP_338181479.1">
    <property type="nucleotide sequence ID" value="NZ_JAEKNQ010000054.1"/>
</dbReference>
<dbReference type="PANTHER" id="PTHR42659">
    <property type="entry name" value="XANTHINE DEHYDROGENASE SUBUNIT C-RELATED"/>
    <property type="match status" value="1"/>
</dbReference>
<evidence type="ECO:0000256" key="3">
    <source>
        <dbReference type="ARBA" id="ARBA00023002"/>
    </source>
</evidence>
<gene>
    <name evidence="5" type="ORF">JF888_13665</name>
</gene>
<dbReference type="InterPro" id="IPR005107">
    <property type="entry name" value="CO_DH_flav_C"/>
</dbReference>
<dbReference type="Gene3D" id="3.30.465.10">
    <property type="match status" value="1"/>
</dbReference>
<dbReference type="Pfam" id="PF00941">
    <property type="entry name" value="FAD_binding_5"/>
    <property type="match status" value="1"/>
</dbReference>
<dbReference type="SMART" id="SM01092">
    <property type="entry name" value="CO_deh_flav_C"/>
    <property type="match status" value="1"/>
</dbReference>
<dbReference type="InterPro" id="IPR016167">
    <property type="entry name" value="FAD-bd_PCMH_sub1"/>
</dbReference>
<evidence type="ECO:0000256" key="2">
    <source>
        <dbReference type="ARBA" id="ARBA00022827"/>
    </source>
</evidence>
<dbReference type="GO" id="GO:0071949">
    <property type="term" value="F:FAD binding"/>
    <property type="evidence" value="ECO:0007669"/>
    <property type="project" value="InterPro"/>
</dbReference>
<evidence type="ECO:0000256" key="1">
    <source>
        <dbReference type="ARBA" id="ARBA00022630"/>
    </source>
</evidence>
<dbReference type="PROSITE" id="PS51387">
    <property type="entry name" value="FAD_PCMH"/>
    <property type="match status" value="1"/>
</dbReference>
<sequence length="286" mass="30238">MKPAPFAYHRPGSREEVDQLLAQLGSEAKILAGGQSLIPILNMRLAAFGHLVDLNHLAGEPAEPAVAGDELVVGPLVRQAAALESALVAERAPVVSQALRHVAHPAIRSRGTVVGSVLHGDPAAELPAAVALLAGSVRARSRRGTRPIPAARLWTGALENTLAEDEWVDELRLPVRQPDDGFAFEEFARRSGDYAICGVAARVRAADGELKAAVAYLGMGGLGQVHALQPMAAEEIDGPGLRSALTEAVAELDPGDDLHASARYRRWLALELGLSCVRRAAERALK</sequence>
<dbReference type="InterPro" id="IPR016169">
    <property type="entry name" value="FAD-bd_PCMH_sub2"/>
</dbReference>